<name>B1HP34_LYSSC</name>
<proteinExistence type="predicted"/>
<dbReference type="GO" id="GO:0046306">
    <property type="term" value="P:alkanesulfonate catabolic process"/>
    <property type="evidence" value="ECO:0007669"/>
    <property type="project" value="InterPro"/>
</dbReference>
<dbReference type="GO" id="GO:0008752">
    <property type="term" value="F:FMN reductase [NAD(P)H] activity"/>
    <property type="evidence" value="ECO:0007669"/>
    <property type="project" value="InterPro"/>
</dbReference>
<dbReference type="PANTHER" id="PTHR43408">
    <property type="entry name" value="FMN REDUCTASE (NADPH)"/>
    <property type="match status" value="1"/>
</dbReference>
<dbReference type="InterPro" id="IPR051814">
    <property type="entry name" value="NAD(P)H-dep_FMN_reductase"/>
</dbReference>
<dbReference type="SUPFAM" id="SSF52218">
    <property type="entry name" value="Flavoproteins"/>
    <property type="match status" value="1"/>
</dbReference>
<evidence type="ECO:0000313" key="6">
    <source>
        <dbReference type="Proteomes" id="UP000002164"/>
    </source>
</evidence>
<dbReference type="Proteomes" id="UP000002164">
    <property type="component" value="Chromosome"/>
</dbReference>
<dbReference type="InterPro" id="IPR005025">
    <property type="entry name" value="FMN_Rdtase-like_dom"/>
</dbReference>
<dbReference type="EnsemblBacteria" id="ACA38886">
    <property type="protein sequence ID" value="ACA38886"/>
    <property type="gene ID" value="Bsph_1278"/>
</dbReference>
<evidence type="ECO:0000256" key="3">
    <source>
        <dbReference type="ARBA" id="ARBA00023002"/>
    </source>
</evidence>
<dbReference type="Pfam" id="PF03358">
    <property type="entry name" value="FMN_red"/>
    <property type="match status" value="1"/>
</dbReference>
<sequence length="188" mass="20582">MAFKKLRGAGKLTKAVIINGSNSKSSRVMAIHEKVKNHLMAQGVEVHSNYIHELPAVDLITANFASESIQLENKWIEEVQIVVILTPIYKASFTGILKTYLDLLPQKALHGKVILPIAVGGSIGHLLALEYALKPVLAVLGATSISHSVYIVDKQIIRLDEGGFAIEEEAISRLEAELEQLRQLLIAN</sequence>
<keyword evidence="1" id="KW-0285">Flavoprotein</keyword>
<dbReference type="Gene3D" id="3.40.50.360">
    <property type="match status" value="1"/>
</dbReference>
<evidence type="ECO:0000313" key="5">
    <source>
        <dbReference type="EMBL" id="ACA38886.1"/>
    </source>
</evidence>
<dbReference type="PANTHER" id="PTHR43408:SF1">
    <property type="entry name" value="FMN REDUCTASE (NADPH)"/>
    <property type="match status" value="1"/>
</dbReference>
<accession>B1HP34</accession>
<dbReference type="EMBL" id="CP000817">
    <property type="protein sequence ID" value="ACA38886.1"/>
    <property type="molecule type" value="Genomic_DNA"/>
</dbReference>
<dbReference type="HOGENOM" id="CLU_055322_3_0_9"/>
<dbReference type="NCBIfam" id="TIGR03567">
    <property type="entry name" value="FMN_reduc_SsuE"/>
    <property type="match status" value="1"/>
</dbReference>
<dbReference type="InterPro" id="IPR029039">
    <property type="entry name" value="Flavoprotein-like_sf"/>
</dbReference>
<evidence type="ECO:0000256" key="1">
    <source>
        <dbReference type="ARBA" id="ARBA00022630"/>
    </source>
</evidence>
<reference evidence="5 6" key="1">
    <citation type="journal article" date="2008" name="J. Bacteriol.">
        <title>Complete genome sequence of the mosquitocidal bacterium Bacillus sphaericus C3-41 and comparison with those of closely related Bacillus species.</title>
        <authorList>
            <person name="Hu X."/>
            <person name="Fan W."/>
            <person name="Han B."/>
            <person name="Liu H."/>
            <person name="Zheng D."/>
            <person name="Li Q."/>
            <person name="Dong W."/>
            <person name="Yan J."/>
            <person name="Gao M."/>
            <person name="Berry C."/>
            <person name="Yuan Z."/>
        </authorList>
    </citation>
    <scope>NUCLEOTIDE SEQUENCE [LARGE SCALE GENOMIC DNA]</scope>
    <source>
        <strain evidence="5 6">C3-41</strain>
    </source>
</reference>
<protein>
    <submittedName>
        <fullName evidence="5">FMN reductase</fullName>
    </submittedName>
</protein>
<evidence type="ECO:0000256" key="2">
    <source>
        <dbReference type="ARBA" id="ARBA00022643"/>
    </source>
</evidence>
<dbReference type="KEGG" id="lsp:Bsph_1278"/>
<keyword evidence="2" id="KW-0288">FMN</keyword>
<organism evidence="5 6">
    <name type="scientific">Lysinibacillus sphaericus (strain C3-41)</name>
    <dbReference type="NCBI Taxonomy" id="444177"/>
    <lineage>
        <taxon>Bacteria</taxon>
        <taxon>Bacillati</taxon>
        <taxon>Bacillota</taxon>
        <taxon>Bacilli</taxon>
        <taxon>Bacillales</taxon>
        <taxon>Bacillaceae</taxon>
        <taxon>Lysinibacillus</taxon>
    </lineage>
</organism>
<evidence type="ECO:0000259" key="4">
    <source>
        <dbReference type="Pfam" id="PF03358"/>
    </source>
</evidence>
<keyword evidence="3" id="KW-0560">Oxidoreductase</keyword>
<feature type="domain" description="NADPH-dependent FMN reductase-like" evidence="4">
    <location>
        <begin position="14"/>
        <end position="154"/>
    </location>
</feature>
<dbReference type="InterPro" id="IPR020048">
    <property type="entry name" value="NADPH-dep_FMN_reduc_SsuE"/>
</dbReference>
<dbReference type="AlphaFoldDB" id="B1HP34"/>
<gene>
    <name evidence="5" type="ordered locus">Bsph_1278</name>
</gene>